<keyword evidence="1" id="KW-0472">Membrane</keyword>
<proteinExistence type="predicted"/>
<evidence type="ECO:0000313" key="3">
    <source>
        <dbReference type="Proteomes" id="UP000076761"/>
    </source>
</evidence>
<keyword evidence="1" id="KW-0812">Transmembrane</keyword>
<feature type="transmembrane region" description="Helical" evidence="1">
    <location>
        <begin position="36"/>
        <end position="58"/>
    </location>
</feature>
<sequence length="99" mass="11615">MAAAFEGPSVITKEELTFIVIVGCWNYIRYGFLDDIYFLLYFMVIISLFRYCGGSCCFDIGYTRYSKFLPFNRLRCDRLPDLSLIPYLLFLILSYIKPS</sequence>
<reference evidence="2 3" key="1">
    <citation type="journal article" date="2016" name="Mol. Biol. Evol.">
        <title>Comparative Genomics of Early-Diverging Mushroom-Forming Fungi Provides Insights into the Origins of Lignocellulose Decay Capabilities.</title>
        <authorList>
            <person name="Nagy L.G."/>
            <person name="Riley R."/>
            <person name="Tritt A."/>
            <person name="Adam C."/>
            <person name="Daum C."/>
            <person name="Floudas D."/>
            <person name="Sun H."/>
            <person name="Yadav J.S."/>
            <person name="Pangilinan J."/>
            <person name="Larsson K.H."/>
            <person name="Matsuura K."/>
            <person name="Barry K."/>
            <person name="Labutti K."/>
            <person name="Kuo R."/>
            <person name="Ohm R.A."/>
            <person name="Bhattacharya S.S."/>
            <person name="Shirouzu T."/>
            <person name="Yoshinaga Y."/>
            <person name="Martin F.M."/>
            <person name="Grigoriev I.V."/>
            <person name="Hibbett D.S."/>
        </authorList>
    </citation>
    <scope>NUCLEOTIDE SEQUENCE [LARGE SCALE GENOMIC DNA]</scope>
    <source>
        <strain evidence="2 3">HHB14362 ss-1</strain>
    </source>
</reference>
<dbReference type="InParanoid" id="A0A165VC65"/>
<dbReference type="EMBL" id="KV425554">
    <property type="protein sequence ID" value="KZT29466.1"/>
    <property type="molecule type" value="Genomic_DNA"/>
</dbReference>
<evidence type="ECO:0000256" key="1">
    <source>
        <dbReference type="SAM" id="Phobius"/>
    </source>
</evidence>
<accession>A0A165VC65</accession>
<keyword evidence="1" id="KW-1133">Transmembrane helix</keyword>
<protein>
    <submittedName>
        <fullName evidence="2">Uncharacterized protein</fullName>
    </submittedName>
</protein>
<name>A0A165VC65_9AGAM</name>
<dbReference type="Proteomes" id="UP000076761">
    <property type="component" value="Unassembled WGS sequence"/>
</dbReference>
<organism evidence="2 3">
    <name type="scientific">Neolentinus lepideus HHB14362 ss-1</name>
    <dbReference type="NCBI Taxonomy" id="1314782"/>
    <lineage>
        <taxon>Eukaryota</taxon>
        <taxon>Fungi</taxon>
        <taxon>Dikarya</taxon>
        <taxon>Basidiomycota</taxon>
        <taxon>Agaricomycotina</taxon>
        <taxon>Agaricomycetes</taxon>
        <taxon>Gloeophyllales</taxon>
        <taxon>Gloeophyllaceae</taxon>
        <taxon>Neolentinus</taxon>
    </lineage>
</organism>
<dbReference type="AlphaFoldDB" id="A0A165VC65"/>
<keyword evidence="3" id="KW-1185">Reference proteome</keyword>
<feature type="transmembrane region" description="Helical" evidence="1">
    <location>
        <begin position="79"/>
        <end position="96"/>
    </location>
</feature>
<evidence type="ECO:0000313" key="2">
    <source>
        <dbReference type="EMBL" id="KZT29466.1"/>
    </source>
</evidence>
<gene>
    <name evidence="2" type="ORF">NEOLEDRAFT_603999</name>
</gene>